<organism evidence="2 3">
    <name type="scientific">Sphingobacterium humi</name>
    <dbReference type="NCBI Taxonomy" id="1796905"/>
    <lineage>
        <taxon>Bacteria</taxon>
        <taxon>Pseudomonadati</taxon>
        <taxon>Bacteroidota</taxon>
        <taxon>Sphingobacteriia</taxon>
        <taxon>Sphingobacteriales</taxon>
        <taxon>Sphingobacteriaceae</taxon>
        <taxon>Sphingobacterium</taxon>
    </lineage>
</organism>
<dbReference type="PANTHER" id="PTHR43312">
    <property type="entry name" value="D-THREO-ALDOSE 1-DEHYDROGENASE"/>
    <property type="match status" value="1"/>
</dbReference>
<dbReference type="AlphaFoldDB" id="A0A6N8KWC1"/>
<dbReference type="SUPFAM" id="SSF51430">
    <property type="entry name" value="NAD(P)-linked oxidoreductase"/>
    <property type="match status" value="1"/>
</dbReference>
<evidence type="ECO:0000313" key="2">
    <source>
        <dbReference type="EMBL" id="MVZ61114.1"/>
    </source>
</evidence>
<feature type="domain" description="NADP-dependent oxidoreductase" evidence="1">
    <location>
        <begin position="16"/>
        <end position="279"/>
    </location>
</feature>
<dbReference type="InterPro" id="IPR023210">
    <property type="entry name" value="NADP_OxRdtase_dom"/>
</dbReference>
<dbReference type="InterPro" id="IPR036812">
    <property type="entry name" value="NAD(P)_OxRdtase_dom_sf"/>
</dbReference>
<dbReference type="CDD" id="cd19086">
    <property type="entry name" value="AKR_AKR11C1"/>
    <property type="match status" value="1"/>
</dbReference>
<dbReference type="GO" id="GO:0016491">
    <property type="term" value="F:oxidoreductase activity"/>
    <property type="evidence" value="ECO:0007669"/>
    <property type="project" value="InterPro"/>
</dbReference>
<protein>
    <submittedName>
        <fullName evidence="2">Aldo/keto reductase</fullName>
    </submittedName>
</protein>
<dbReference type="InterPro" id="IPR020471">
    <property type="entry name" value="AKR"/>
</dbReference>
<comment type="caution">
    <text evidence="2">The sequence shown here is derived from an EMBL/GenBank/DDBJ whole genome shotgun (WGS) entry which is preliminary data.</text>
</comment>
<dbReference type="RefSeq" id="WP_160367759.1">
    <property type="nucleotide sequence ID" value="NZ_WSQA01000002.1"/>
</dbReference>
<dbReference type="OrthoDB" id="9773828at2"/>
<evidence type="ECO:0000313" key="3">
    <source>
        <dbReference type="Proteomes" id="UP000435036"/>
    </source>
</evidence>
<evidence type="ECO:0000259" key="1">
    <source>
        <dbReference type="Pfam" id="PF00248"/>
    </source>
</evidence>
<sequence length="300" mass="33328">MRKSSIKGLDTAVSAISIGAMSLDYQDPSTSRYILDKAQECGVNFVDTADLYNQGQNESLIGSLIKDNRSNWLLGTKVGNSWKADGSGWEWKPSKQYILQAVEASLQRLQTDYIDLYQLHGGTLDDPFDDILEAFALLKEQGKIRAYGISSIRPNVFLKYAQDGRISTNLMQYSLLDRRPEEYLQKLEEADVAVFVRGALAQGLLIDKPAKAYLSLDEASVAKAQSMIKASAHLYNLAPLTLALAYPLAQKAVKTVVAGIRTKAQMDDLAKAIQQLEEVPKEVLSDLYEKLPTICYTDHR</sequence>
<accession>A0A6N8KWC1</accession>
<dbReference type="Gene3D" id="3.20.20.100">
    <property type="entry name" value="NADP-dependent oxidoreductase domain"/>
    <property type="match status" value="1"/>
</dbReference>
<dbReference type="PRINTS" id="PR00069">
    <property type="entry name" value="ALDKETRDTASE"/>
</dbReference>
<name>A0A6N8KWC1_9SPHI</name>
<dbReference type="PANTHER" id="PTHR43312:SF1">
    <property type="entry name" value="NADP-DEPENDENT OXIDOREDUCTASE DOMAIN-CONTAINING PROTEIN"/>
    <property type="match status" value="1"/>
</dbReference>
<gene>
    <name evidence="2" type="ORF">GQF63_03665</name>
</gene>
<proteinExistence type="predicted"/>
<reference evidence="2 3" key="1">
    <citation type="submission" date="2019-12" db="EMBL/GenBank/DDBJ databases">
        <authorList>
            <person name="Dong K."/>
        </authorList>
    </citation>
    <scope>NUCLEOTIDE SEQUENCE [LARGE SCALE GENOMIC DNA]</scope>
    <source>
        <strain evidence="2 3">JCM 31225</strain>
    </source>
</reference>
<dbReference type="InterPro" id="IPR053135">
    <property type="entry name" value="AKR2_Oxidoreductase"/>
</dbReference>
<dbReference type="EMBL" id="WSQA01000002">
    <property type="protein sequence ID" value="MVZ61114.1"/>
    <property type="molecule type" value="Genomic_DNA"/>
</dbReference>
<dbReference type="Proteomes" id="UP000435036">
    <property type="component" value="Unassembled WGS sequence"/>
</dbReference>
<dbReference type="Pfam" id="PF00248">
    <property type="entry name" value="Aldo_ket_red"/>
    <property type="match status" value="1"/>
</dbReference>
<keyword evidence="3" id="KW-1185">Reference proteome</keyword>